<feature type="region of interest" description="Disordered" evidence="1">
    <location>
        <begin position="448"/>
        <end position="492"/>
    </location>
</feature>
<feature type="compositionally biased region" description="Polar residues" evidence="1">
    <location>
        <begin position="471"/>
        <end position="489"/>
    </location>
</feature>
<feature type="region of interest" description="Disordered" evidence="1">
    <location>
        <begin position="998"/>
        <end position="1018"/>
    </location>
</feature>
<evidence type="ECO:0000256" key="1">
    <source>
        <dbReference type="SAM" id="MobiDB-lite"/>
    </source>
</evidence>
<organism evidence="3 4">
    <name type="scientific">Endozoicomonas montiporae</name>
    <dbReference type="NCBI Taxonomy" id="1027273"/>
    <lineage>
        <taxon>Bacteria</taxon>
        <taxon>Pseudomonadati</taxon>
        <taxon>Pseudomonadota</taxon>
        <taxon>Gammaproteobacteria</taxon>
        <taxon>Oceanospirillales</taxon>
        <taxon>Endozoicomonadaceae</taxon>
        <taxon>Endozoicomonas</taxon>
    </lineage>
</organism>
<dbReference type="EMBL" id="JOKG01000003">
    <property type="protein sequence ID" value="KEQ13549.1"/>
    <property type="molecule type" value="Genomic_DNA"/>
</dbReference>
<proteinExistence type="predicted"/>
<dbReference type="RefSeq" id="WP_034876488.1">
    <property type="nucleotide sequence ID" value="NZ_JOKG01000003.1"/>
</dbReference>
<protein>
    <recommendedName>
        <fullName evidence="2">OTU domain-containing protein</fullName>
    </recommendedName>
</protein>
<gene>
    <name evidence="3" type="ORF">GZ77_14575</name>
</gene>
<dbReference type="AlphaFoldDB" id="A0A081N526"/>
<feature type="region of interest" description="Disordered" evidence="1">
    <location>
        <begin position="700"/>
        <end position="729"/>
    </location>
</feature>
<evidence type="ECO:0000259" key="2">
    <source>
        <dbReference type="PROSITE" id="PS50802"/>
    </source>
</evidence>
<dbReference type="PROSITE" id="PS50802">
    <property type="entry name" value="OTU"/>
    <property type="match status" value="1"/>
</dbReference>
<dbReference type="InterPro" id="IPR003323">
    <property type="entry name" value="OTU_dom"/>
</dbReference>
<reference evidence="3 4" key="1">
    <citation type="submission" date="2014-06" db="EMBL/GenBank/DDBJ databases">
        <title>Whole Genome Sequences of Three Symbiotic Endozoicomonas Bacteria.</title>
        <authorList>
            <person name="Neave M.J."/>
            <person name="Apprill A."/>
            <person name="Voolstra C.R."/>
        </authorList>
    </citation>
    <scope>NUCLEOTIDE SEQUENCE [LARGE SCALE GENOMIC DNA]</scope>
    <source>
        <strain evidence="3 4">LMG 24815</strain>
    </source>
</reference>
<keyword evidence="4" id="KW-1185">Reference proteome</keyword>
<comment type="caution">
    <text evidence="3">The sequence shown here is derived from an EMBL/GenBank/DDBJ whole genome shotgun (WGS) entry which is preliminary data.</text>
</comment>
<sequence length="1018" mass="114987">MSLRSAELNRSLNKISIPVEAKQIDSTDQTPEPPPSTATSSETIATDSALVVYLPPAVTIQNSYNEHHETRYYTHLWLIARAEPLPIINLHNHQLALSEHFNFATSFSKKTIKPLHHPTRTLSPQEAIQLSKQLDKQIKELKQQSEYGVPDIALAMPAIDTTAQLLSQLDSVRRTIAFPKKRTGNRKTGNSLQNLKAIYQSIRTAMETLLIRTGDMTTDQLLETMTINGEQTTFIDFIADCYSALPAILSTEGLRSTQFMSIRYDTNQALIDTVLSIHYDQGSDKLPEKIYHLVARLFSITINNQWNFEDDERIYDMFSIAGLAFIDNNDVELMLLLARHLSETYFTDTYSEAENNGSDKTALTHDLFLIIWSKLLELMPNQDIPVGQLLQFEQQAKRINIDTVGWSDFIHQYKKLKQQTKEDFAKKRANSLLQELEKEYQERQAVLSKARQGRSLMSSKGITHSRPMQAVDNTSDAPEPSPASNTPEPEQQEPWEILYQQGARKLAGSQFANARSLFQEALSANPSLLGEAIIYSAIADTYFVPGEEQLKQIRQSFGQIQLVRDTMRHAIHQPVDKKRLNTLSEQFISQAKTLDEPIKHSAEYHLKSIQRLSFIPASQRESLLAKSQAEELLAILKQEGTQLEQIKHLISEGVDALLETYTLRRDFILDMPSAEPKKAADNEPPSREAQFKQSLESLKHQLNPGQQKETSSLSAKSNSSRKQRVDLRKPHTLYNTFEEALKAAHNMERHWNLGAEPVSEEAHYHSLRVIREIVSQFYKENRQLTFKKLGNKLKRSMIRPSNIQSLLEQLNGLSLASHPAQPISYSRLNEFLSPRNRAIVDVEADHLCLFNAIALWLNEHRDATSAFANINSGQELFLALAPFAMQLAAMHPDNIDLNAIAAAFHVNRPNVQLWGTTDMLHTLIAPILQVPVMVFDNAAIAAGSPIIATLVDPSGSQHHVQQQDIFNVMTRDTMILVHDTNHWMTVLPVPAYQDPASQLDHLPTPADSLTGQTGRLNY</sequence>
<feature type="domain" description="OTU" evidence="2">
    <location>
        <begin position="837"/>
        <end position="989"/>
    </location>
</feature>
<dbReference type="Proteomes" id="UP000028006">
    <property type="component" value="Unassembled WGS sequence"/>
</dbReference>
<accession>A0A081N526</accession>
<evidence type="ECO:0000313" key="3">
    <source>
        <dbReference type="EMBL" id="KEQ13549.1"/>
    </source>
</evidence>
<feature type="compositionally biased region" description="Polar residues" evidence="1">
    <location>
        <begin position="1007"/>
        <end position="1018"/>
    </location>
</feature>
<evidence type="ECO:0000313" key="4">
    <source>
        <dbReference type="Proteomes" id="UP000028006"/>
    </source>
</evidence>
<name>A0A081N526_9GAMM</name>
<feature type="region of interest" description="Disordered" evidence="1">
    <location>
        <begin position="19"/>
        <end position="42"/>
    </location>
</feature>
<feature type="compositionally biased region" description="Low complexity" evidence="1">
    <location>
        <begin position="711"/>
        <end position="720"/>
    </location>
</feature>